<evidence type="ECO:0000313" key="6">
    <source>
        <dbReference type="EMBL" id="MDP5307863.1"/>
    </source>
</evidence>
<keyword evidence="5" id="KW-0233">DNA recombination</keyword>
<accession>A0ABT9JDH8</accession>
<sequence>MNGTRPRQVPLVQAMRLDGISKSMVSKLSQDIDERVGESLNRPLGGDWPCVWLDATSLKVLQGGRTVPVVAIIALAANTEER</sequence>
<gene>
    <name evidence="6" type="ORF">Q5Y72_12255</name>
</gene>
<reference evidence="6 7" key="1">
    <citation type="submission" date="2023-08" db="EMBL/GenBank/DDBJ databases">
        <authorList>
            <person name="Park J.-S."/>
        </authorList>
    </citation>
    <scope>NUCLEOTIDE SEQUENCE [LARGE SCALE GENOMIC DNA]</scope>
    <source>
        <strain evidence="6 7">2205BS29-5</strain>
    </source>
</reference>
<comment type="similarity">
    <text evidence="2">Belongs to the transposase mutator family.</text>
</comment>
<keyword evidence="3" id="KW-0815">Transposition</keyword>
<dbReference type="InterPro" id="IPR001207">
    <property type="entry name" value="Transposase_mutator"/>
</dbReference>
<dbReference type="Pfam" id="PF00872">
    <property type="entry name" value="Transposase_mut"/>
    <property type="match status" value="1"/>
</dbReference>
<evidence type="ECO:0000256" key="1">
    <source>
        <dbReference type="ARBA" id="ARBA00002190"/>
    </source>
</evidence>
<evidence type="ECO:0000313" key="7">
    <source>
        <dbReference type="Proteomes" id="UP001224997"/>
    </source>
</evidence>
<evidence type="ECO:0000256" key="4">
    <source>
        <dbReference type="ARBA" id="ARBA00023125"/>
    </source>
</evidence>
<keyword evidence="4" id="KW-0238">DNA-binding</keyword>
<dbReference type="EMBL" id="JAVAMQ010000010">
    <property type="protein sequence ID" value="MDP5307863.1"/>
    <property type="molecule type" value="Genomic_DNA"/>
</dbReference>
<evidence type="ECO:0000256" key="3">
    <source>
        <dbReference type="ARBA" id="ARBA00022578"/>
    </source>
</evidence>
<proteinExistence type="inferred from homology"/>
<comment type="caution">
    <text evidence="6">The sequence shown here is derived from an EMBL/GenBank/DDBJ whole genome shotgun (WGS) entry which is preliminary data.</text>
</comment>
<name>A0ABT9JDH8_9RHOB</name>
<dbReference type="Proteomes" id="UP001224997">
    <property type="component" value="Unassembled WGS sequence"/>
</dbReference>
<evidence type="ECO:0000256" key="2">
    <source>
        <dbReference type="ARBA" id="ARBA00010961"/>
    </source>
</evidence>
<comment type="function">
    <text evidence="1">Required for the transposition of the insertion element.</text>
</comment>
<evidence type="ECO:0000256" key="5">
    <source>
        <dbReference type="ARBA" id="ARBA00023172"/>
    </source>
</evidence>
<organism evidence="6 7">
    <name type="scientific">Paracoccus spongiarum</name>
    <dbReference type="NCBI Taxonomy" id="3064387"/>
    <lineage>
        <taxon>Bacteria</taxon>
        <taxon>Pseudomonadati</taxon>
        <taxon>Pseudomonadota</taxon>
        <taxon>Alphaproteobacteria</taxon>
        <taxon>Rhodobacterales</taxon>
        <taxon>Paracoccaceae</taxon>
        <taxon>Paracoccus</taxon>
    </lineage>
</organism>
<protein>
    <submittedName>
        <fullName evidence="6">Transposase</fullName>
    </submittedName>
</protein>
<keyword evidence="7" id="KW-1185">Reference proteome</keyword>